<dbReference type="Proteomes" id="UP001341281">
    <property type="component" value="Chromosome 04"/>
</dbReference>
<dbReference type="EMBL" id="CP144748">
    <property type="protein sequence ID" value="WVZ72695.1"/>
    <property type="molecule type" value="Genomic_DNA"/>
</dbReference>
<evidence type="ECO:0008006" key="4">
    <source>
        <dbReference type="Google" id="ProtNLM"/>
    </source>
</evidence>
<evidence type="ECO:0000313" key="2">
    <source>
        <dbReference type="EMBL" id="WVZ72695.1"/>
    </source>
</evidence>
<gene>
    <name evidence="2" type="ORF">U9M48_021114</name>
</gene>
<protein>
    <recommendedName>
        <fullName evidence="4">DUF1677 family protein</fullName>
    </recommendedName>
</protein>
<reference evidence="2 3" key="1">
    <citation type="submission" date="2024-02" db="EMBL/GenBank/DDBJ databases">
        <title>High-quality chromosome-scale genome assembly of Pensacola bahiagrass (Paspalum notatum Flugge var. saurae).</title>
        <authorList>
            <person name="Vega J.M."/>
            <person name="Podio M."/>
            <person name="Orjuela J."/>
            <person name="Siena L.A."/>
            <person name="Pessino S.C."/>
            <person name="Combes M.C."/>
            <person name="Mariac C."/>
            <person name="Albertini E."/>
            <person name="Pupilli F."/>
            <person name="Ortiz J.P.A."/>
            <person name="Leblanc O."/>
        </authorList>
    </citation>
    <scope>NUCLEOTIDE SEQUENCE [LARGE SCALE GENOMIC DNA]</scope>
    <source>
        <strain evidence="2">R1</strain>
        <tissue evidence="2">Leaf</tissue>
    </source>
</reference>
<evidence type="ECO:0000256" key="1">
    <source>
        <dbReference type="SAM" id="MobiDB-lite"/>
    </source>
</evidence>
<accession>A0AAQ3THX9</accession>
<sequence length="228" mass="23766">MESQDLRRACSEIASKLEKLVIISSGGGGSNQRPDVVASSTATATGTAKAGGSDQQVVETVRCACCGVGEDCTAAYIRGVRASFCGDWLCGLCAEAVNERVRRQDPGGGVAAALEAHEAECRDFNATTRLNPKLSLAGSMRRIARRSFDRRTASCQERRSSLSAAAAAASRAAALARSASCDPRFLADVVDGAAGRGLGRSGIAGAAGDQWSTRRRRAEDDARHVMNA</sequence>
<proteinExistence type="predicted"/>
<dbReference type="PANTHER" id="PTHR33108:SF33">
    <property type="entry name" value="OS01G0200200 PROTEIN"/>
    <property type="match status" value="1"/>
</dbReference>
<name>A0AAQ3THX9_PASNO</name>
<keyword evidence="3" id="KW-1185">Reference proteome</keyword>
<dbReference type="InterPro" id="IPR012876">
    <property type="entry name" value="DUF1677_pln"/>
</dbReference>
<dbReference type="PANTHER" id="PTHR33108">
    <property type="entry name" value="OS01G0745000 PROTEIN"/>
    <property type="match status" value="1"/>
</dbReference>
<evidence type="ECO:0000313" key="3">
    <source>
        <dbReference type="Proteomes" id="UP001341281"/>
    </source>
</evidence>
<dbReference type="Pfam" id="PF07911">
    <property type="entry name" value="DUF1677"/>
    <property type="match status" value="1"/>
</dbReference>
<dbReference type="AlphaFoldDB" id="A0AAQ3THX9"/>
<feature type="compositionally biased region" description="Basic and acidic residues" evidence="1">
    <location>
        <begin position="217"/>
        <end position="228"/>
    </location>
</feature>
<feature type="region of interest" description="Disordered" evidence="1">
    <location>
        <begin position="204"/>
        <end position="228"/>
    </location>
</feature>
<organism evidence="2 3">
    <name type="scientific">Paspalum notatum var. saurae</name>
    <dbReference type="NCBI Taxonomy" id="547442"/>
    <lineage>
        <taxon>Eukaryota</taxon>
        <taxon>Viridiplantae</taxon>
        <taxon>Streptophyta</taxon>
        <taxon>Embryophyta</taxon>
        <taxon>Tracheophyta</taxon>
        <taxon>Spermatophyta</taxon>
        <taxon>Magnoliopsida</taxon>
        <taxon>Liliopsida</taxon>
        <taxon>Poales</taxon>
        <taxon>Poaceae</taxon>
        <taxon>PACMAD clade</taxon>
        <taxon>Panicoideae</taxon>
        <taxon>Andropogonodae</taxon>
        <taxon>Paspaleae</taxon>
        <taxon>Paspalinae</taxon>
        <taxon>Paspalum</taxon>
    </lineage>
</organism>